<dbReference type="PANTHER" id="PTHR31907">
    <property type="entry name" value="MLP-LIKE PROTEIN 423"/>
    <property type="match status" value="1"/>
</dbReference>
<evidence type="ECO:0000313" key="3">
    <source>
        <dbReference type="Proteomes" id="UP001161247"/>
    </source>
</evidence>
<dbReference type="GO" id="GO:0006952">
    <property type="term" value="P:defense response"/>
    <property type="evidence" value="ECO:0007669"/>
    <property type="project" value="InterPro"/>
</dbReference>
<dbReference type="InterPro" id="IPR023393">
    <property type="entry name" value="START-like_dom_sf"/>
</dbReference>
<organism evidence="2 3">
    <name type="scientific">Oldenlandia corymbosa var. corymbosa</name>
    <dbReference type="NCBI Taxonomy" id="529605"/>
    <lineage>
        <taxon>Eukaryota</taxon>
        <taxon>Viridiplantae</taxon>
        <taxon>Streptophyta</taxon>
        <taxon>Embryophyta</taxon>
        <taxon>Tracheophyta</taxon>
        <taxon>Spermatophyta</taxon>
        <taxon>Magnoliopsida</taxon>
        <taxon>eudicotyledons</taxon>
        <taxon>Gunneridae</taxon>
        <taxon>Pentapetalae</taxon>
        <taxon>asterids</taxon>
        <taxon>lamiids</taxon>
        <taxon>Gentianales</taxon>
        <taxon>Rubiaceae</taxon>
        <taxon>Rubioideae</taxon>
        <taxon>Spermacoceae</taxon>
        <taxon>Hedyotis-Oldenlandia complex</taxon>
        <taxon>Oldenlandia</taxon>
    </lineage>
</organism>
<dbReference type="CDD" id="cd07816">
    <property type="entry name" value="Bet_v1-like"/>
    <property type="match status" value="1"/>
</dbReference>
<dbReference type="Pfam" id="PF00407">
    <property type="entry name" value="Bet_v_1"/>
    <property type="match status" value="1"/>
</dbReference>
<feature type="domain" description="Bet v I/Major latex protein" evidence="1">
    <location>
        <begin position="4"/>
        <end position="154"/>
    </location>
</feature>
<sequence>MSSAQMQKLVSSIEIKLDGNVFHEIFRERPYHLPKMSPKHVRSIELCDGEWGKVGSVVRWNFVTPDGKKAVSKDIIEAIDVEKKSVTYRVIERDILAAYKTFAFIIDVDKVGDKNVVTWSIEYEKQDESIPDPHGLIKLCHAITKDIEAYHLNQ</sequence>
<dbReference type="Gene3D" id="3.30.530.20">
    <property type="match status" value="1"/>
</dbReference>
<keyword evidence="3" id="KW-1185">Reference proteome</keyword>
<dbReference type="AlphaFoldDB" id="A0AAV1DCN2"/>
<dbReference type="EMBL" id="OX459121">
    <property type="protein sequence ID" value="CAI9104427.1"/>
    <property type="molecule type" value="Genomic_DNA"/>
</dbReference>
<protein>
    <submittedName>
        <fullName evidence="2">OLC1v1003095C1</fullName>
    </submittedName>
</protein>
<dbReference type="SUPFAM" id="SSF55961">
    <property type="entry name" value="Bet v1-like"/>
    <property type="match status" value="1"/>
</dbReference>
<dbReference type="Proteomes" id="UP001161247">
    <property type="component" value="Chromosome 4"/>
</dbReference>
<evidence type="ECO:0000313" key="2">
    <source>
        <dbReference type="EMBL" id="CAI9104427.1"/>
    </source>
</evidence>
<dbReference type="InterPro" id="IPR000916">
    <property type="entry name" value="Bet_v_I/MLP"/>
</dbReference>
<gene>
    <name evidence="2" type="ORF">OLC1_LOCUS13357</name>
</gene>
<reference evidence="2" key="1">
    <citation type="submission" date="2023-03" db="EMBL/GenBank/DDBJ databases">
        <authorList>
            <person name="Julca I."/>
        </authorList>
    </citation>
    <scope>NUCLEOTIDE SEQUENCE</scope>
</reference>
<proteinExistence type="predicted"/>
<name>A0AAV1DCN2_OLDCO</name>
<dbReference type="InterPro" id="IPR051761">
    <property type="entry name" value="MLP-like_ligand-binding"/>
</dbReference>
<evidence type="ECO:0000259" key="1">
    <source>
        <dbReference type="SMART" id="SM01037"/>
    </source>
</evidence>
<dbReference type="SMART" id="SM01037">
    <property type="entry name" value="Bet_v_1"/>
    <property type="match status" value="1"/>
</dbReference>
<accession>A0AAV1DCN2</accession>